<feature type="compositionally biased region" description="Polar residues" evidence="1">
    <location>
        <begin position="372"/>
        <end position="386"/>
    </location>
</feature>
<feature type="region of interest" description="Disordered" evidence="1">
    <location>
        <begin position="359"/>
        <end position="462"/>
    </location>
</feature>
<evidence type="ECO:0000256" key="2">
    <source>
        <dbReference type="SAM" id="Phobius"/>
    </source>
</evidence>
<keyword evidence="2" id="KW-1133">Transmembrane helix</keyword>
<evidence type="ECO:0000313" key="4">
    <source>
        <dbReference type="Proteomes" id="UP001194746"/>
    </source>
</evidence>
<feature type="transmembrane region" description="Helical" evidence="2">
    <location>
        <begin position="97"/>
        <end position="120"/>
    </location>
</feature>
<dbReference type="EMBL" id="VCAU01000092">
    <property type="protein sequence ID" value="KAF9885644.1"/>
    <property type="molecule type" value="Genomic_DNA"/>
</dbReference>
<name>A0AAD4GPV3_ASPNN</name>
<reference evidence="3" key="2">
    <citation type="submission" date="2020-02" db="EMBL/GenBank/DDBJ databases">
        <authorList>
            <person name="Gilchrist C.L.M."/>
            <person name="Chooi Y.-H."/>
        </authorList>
    </citation>
    <scope>NUCLEOTIDE SEQUENCE</scope>
    <source>
        <strain evidence="3">MST-FP2251</strain>
    </source>
</reference>
<feature type="compositionally biased region" description="Polar residues" evidence="1">
    <location>
        <begin position="598"/>
        <end position="609"/>
    </location>
</feature>
<reference evidence="3" key="1">
    <citation type="journal article" date="2019" name="Beilstein J. Org. Chem.">
        <title>Nanangenines: drimane sesquiterpenoids as the dominant metabolite cohort of a novel Australian fungus, Aspergillus nanangensis.</title>
        <authorList>
            <person name="Lacey H.J."/>
            <person name="Gilchrist C.L.M."/>
            <person name="Crombie A."/>
            <person name="Kalaitzis J.A."/>
            <person name="Vuong D."/>
            <person name="Rutledge P.J."/>
            <person name="Turner P."/>
            <person name="Pitt J.I."/>
            <person name="Lacey E."/>
            <person name="Chooi Y.H."/>
            <person name="Piggott A.M."/>
        </authorList>
    </citation>
    <scope>NUCLEOTIDE SEQUENCE</scope>
    <source>
        <strain evidence="3">MST-FP2251</strain>
    </source>
</reference>
<protein>
    <submittedName>
        <fullName evidence="3">Uncharacterized protein</fullName>
    </submittedName>
</protein>
<keyword evidence="2" id="KW-0472">Membrane</keyword>
<feature type="region of interest" description="Disordered" evidence="1">
    <location>
        <begin position="276"/>
        <end position="306"/>
    </location>
</feature>
<sequence>MEKNQGASKKNASWTRVVLFTSLYVLFLESIIEWAIVLYLYGNRYVDSKMTPSLILVLVASFLTVPLVTLHSFLAWQHNKVTGFGIQKSILHTVSTYLLRLTIIVWLSSSVAGLVVISQHVSCLPDTMPGSFWKVGVSCALHRTAIIVSVLAFITVCLYFCAREICDRPYDVSLLGVYKPKEHSCDDSIFSSSSVETENSLKPDIIHVYERPDDFYRRRLYLSSSDNSIQKSYAPTLQYPAPICTTAQFNFSPDHESERAEILSGSSPSPIDTLREGSIFPDVGSISRTPTTATSTTCPDPNTQHPIPELPSRLGSLSDPCHKRQKSSVSVSSIRRFLPKVFPFNLPLSLDPQIRALSDPSVPHDVEKQSDPGFTNESPNVQLSSPSEEKQVAAPSIDLPEPVPTLEVSSLQDHRPHRPAPPRTMTMNSANAPEVVVSLPRSRNPPRVNTSYTVPNPRHPQLVYRPVPPNPLAWHPVNPTPKRRASSFEPVAITRQAARRASSRRHSQAYQFENSQIPRYTRSQYHPQAHYGSYSRNPRRMRSLASRNDVEILYPSTRRPRSTTCGGVGIPGVLDSIRETGPSVDGCPDNDIDDETTYRGTTRTSIHAY</sequence>
<proteinExistence type="predicted"/>
<feature type="transmembrane region" description="Helical" evidence="2">
    <location>
        <begin position="54"/>
        <end position="76"/>
    </location>
</feature>
<feature type="transmembrane region" description="Helical" evidence="2">
    <location>
        <begin position="21"/>
        <end position="42"/>
    </location>
</feature>
<feature type="transmembrane region" description="Helical" evidence="2">
    <location>
        <begin position="140"/>
        <end position="161"/>
    </location>
</feature>
<dbReference type="Proteomes" id="UP001194746">
    <property type="component" value="Unassembled WGS sequence"/>
</dbReference>
<gene>
    <name evidence="3" type="ORF">FE257_012735</name>
</gene>
<keyword evidence="2" id="KW-0812">Transmembrane</keyword>
<dbReference type="AlphaFoldDB" id="A0AAD4GPV3"/>
<evidence type="ECO:0000313" key="3">
    <source>
        <dbReference type="EMBL" id="KAF9885644.1"/>
    </source>
</evidence>
<accession>A0AAD4GPV3</accession>
<evidence type="ECO:0000256" key="1">
    <source>
        <dbReference type="SAM" id="MobiDB-lite"/>
    </source>
</evidence>
<organism evidence="3 4">
    <name type="scientific">Aspergillus nanangensis</name>
    <dbReference type="NCBI Taxonomy" id="2582783"/>
    <lineage>
        <taxon>Eukaryota</taxon>
        <taxon>Fungi</taxon>
        <taxon>Dikarya</taxon>
        <taxon>Ascomycota</taxon>
        <taxon>Pezizomycotina</taxon>
        <taxon>Eurotiomycetes</taxon>
        <taxon>Eurotiomycetidae</taxon>
        <taxon>Eurotiales</taxon>
        <taxon>Aspergillaceae</taxon>
        <taxon>Aspergillus</taxon>
        <taxon>Aspergillus subgen. Circumdati</taxon>
    </lineage>
</organism>
<comment type="caution">
    <text evidence="3">The sequence shown here is derived from an EMBL/GenBank/DDBJ whole genome shotgun (WGS) entry which is preliminary data.</text>
</comment>
<feature type="compositionally biased region" description="Low complexity" evidence="1">
    <location>
        <begin position="289"/>
        <end position="303"/>
    </location>
</feature>
<keyword evidence="4" id="KW-1185">Reference proteome</keyword>
<feature type="region of interest" description="Disordered" evidence="1">
    <location>
        <begin position="580"/>
        <end position="609"/>
    </location>
</feature>